<keyword evidence="1" id="KW-0472">Membrane</keyword>
<keyword evidence="1" id="KW-1133">Transmembrane helix</keyword>
<feature type="transmembrane region" description="Helical" evidence="1">
    <location>
        <begin position="35"/>
        <end position="57"/>
    </location>
</feature>
<reference evidence="2" key="1">
    <citation type="submission" date="2022-08" db="EMBL/GenBank/DDBJ databases">
        <authorList>
            <person name="Zhang D."/>
        </authorList>
    </citation>
    <scope>NUCLEOTIDE SEQUENCE</scope>
    <source>
        <strain evidence="2">XJ19-11</strain>
    </source>
</reference>
<feature type="transmembrane region" description="Helical" evidence="1">
    <location>
        <begin position="152"/>
        <end position="176"/>
    </location>
</feature>
<accession>A0A9X2T2J9</accession>
<dbReference type="AlphaFoldDB" id="A0A9X2T2J9"/>
<feature type="transmembrane region" description="Helical" evidence="1">
    <location>
        <begin position="69"/>
        <end position="87"/>
    </location>
</feature>
<feature type="transmembrane region" description="Helical" evidence="1">
    <location>
        <begin position="94"/>
        <end position="113"/>
    </location>
</feature>
<organism evidence="2 3">
    <name type="scientific">Aquiflexum gelatinilyticum</name>
    <dbReference type="NCBI Taxonomy" id="2961943"/>
    <lineage>
        <taxon>Bacteria</taxon>
        <taxon>Pseudomonadati</taxon>
        <taxon>Bacteroidota</taxon>
        <taxon>Cytophagia</taxon>
        <taxon>Cytophagales</taxon>
        <taxon>Cyclobacteriaceae</taxon>
        <taxon>Aquiflexum</taxon>
    </lineage>
</organism>
<protein>
    <submittedName>
        <fullName evidence="2">Uncharacterized protein</fullName>
    </submittedName>
</protein>
<evidence type="ECO:0000313" key="3">
    <source>
        <dbReference type="Proteomes" id="UP001142175"/>
    </source>
</evidence>
<keyword evidence="3" id="KW-1185">Reference proteome</keyword>
<evidence type="ECO:0000313" key="2">
    <source>
        <dbReference type="EMBL" id="MCR9015515.1"/>
    </source>
</evidence>
<dbReference type="RefSeq" id="WP_258423369.1">
    <property type="nucleotide sequence ID" value="NZ_JANSUY010000007.1"/>
</dbReference>
<comment type="caution">
    <text evidence="2">The sequence shown here is derived from an EMBL/GenBank/DDBJ whole genome shotgun (WGS) entry which is preliminary data.</text>
</comment>
<dbReference type="EMBL" id="JANSUY010000007">
    <property type="protein sequence ID" value="MCR9015515.1"/>
    <property type="molecule type" value="Genomic_DNA"/>
</dbReference>
<proteinExistence type="predicted"/>
<gene>
    <name evidence="2" type="ORF">NU887_10750</name>
</gene>
<keyword evidence="1" id="KW-0812">Transmembrane</keyword>
<feature type="transmembrane region" description="Helical" evidence="1">
    <location>
        <begin position="182"/>
        <end position="203"/>
    </location>
</feature>
<sequence>MVQEWGFYLQLISTFSVLFPLVIGLLYFQEIGSVFRYFIGFLIVGFAVDLAGWMFYIIENDCGNHVVRYAYNLFEPLFLIWFLMHLGSNSKLKFLLINAWMIVLPLWLISVFFNDFFSVYKTITQIFIAFISCFCILEVIEKDSKIMSSLAFWILFGIFFYNFCTFFFMSFVNTALGLDLWYLHNIVNVTTNLIYFFGFCFSFRSISKLGHN</sequence>
<feature type="transmembrane region" description="Helical" evidence="1">
    <location>
        <begin position="119"/>
        <end position="140"/>
    </location>
</feature>
<name>A0A9X2T2J9_9BACT</name>
<feature type="transmembrane region" description="Helical" evidence="1">
    <location>
        <begin position="6"/>
        <end position="28"/>
    </location>
</feature>
<evidence type="ECO:0000256" key="1">
    <source>
        <dbReference type="SAM" id="Phobius"/>
    </source>
</evidence>
<dbReference type="Proteomes" id="UP001142175">
    <property type="component" value="Unassembled WGS sequence"/>
</dbReference>